<protein>
    <recommendedName>
        <fullName evidence="1">Peptidase S74 domain-containing protein</fullName>
    </recommendedName>
</protein>
<dbReference type="InterPro" id="IPR030392">
    <property type="entry name" value="S74_ICA"/>
</dbReference>
<dbReference type="AlphaFoldDB" id="D7UXL0"/>
<feature type="domain" description="Peptidase S74" evidence="1">
    <location>
        <begin position="167"/>
        <end position="259"/>
    </location>
</feature>
<gene>
    <name evidence="2" type="ORF">HMPREF0556_10971</name>
</gene>
<dbReference type="STRING" id="525367.HMPREF0556_10971"/>
<evidence type="ECO:0000259" key="1">
    <source>
        <dbReference type="PROSITE" id="PS51688"/>
    </source>
</evidence>
<comment type="caution">
    <text evidence="2">The sequence shown here is derived from an EMBL/GenBank/DDBJ whole genome shotgun (WGS) entry which is preliminary data.</text>
</comment>
<keyword evidence="3" id="KW-1185">Reference proteome</keyword>
<evidence type="ECO:0000313" key="2">
    <source>
        <dbReference type="EMBL" id="EFI84418.1"/>
    </source>
</evidence>
<proteinExistence type="predicted"/>
<reference evidence="2" key="1">
    <citation type="submission" date="2010-06" db="EMBL/GenBank/DDBJ databases">
        <authorList>
            <person name="Muzny D."/>
            <person name="Qin X."/>
            <person name="Buhay C."/>
            <person name="Dugan-Rocha S."/>
            <person name="Ding Y."/>
            <person name="Chen G."/>
            <person name="Hawes A."/>
            <person name="Holder M."/>
            <person name="Jhangiani S."/>
            <person name="Johnson A."/>
            <person name="Khan Z."/>
            <person name="Li Z."/>
            <person name="Liu W."/>
            <person name="Liu X."/>
            <person name="Perez L."/>
            <person name="Shen H."/>
            <person name="Wang Q."/>
            <person name="Watt J."/>
            <person name="Xi L."/>
            <person name="Xin Y."/>
            <person name="Zhou J."/>
            <person name="Deng J."/>
            <person name="Jiang H."/>
            <person name="Liu Y."/>
            <person name="Qu J."/>
            <person name="Song X.-Z."/>
            <person name="Zhang L."/>
            <person name="Villasana D."/>
            <person name="Johnson A."/>
            <person name="Liu J."/>
            <person name="Liyanage D."/>
            <person name="Lorensuhewa L."/>
            <person name="Robinson T."/>
            <person name="Song A."/>
            <person name="Song B.-B."/>
            <person name="Dinh H."/>
            <person name="Thornton R."/>
            <person name="Coyle M."/>
            <person name="Francisco L."/>
            <person name="Jackson L."/>
            <person name="Javaid M."/>
            <person name="Korchina V."/>
            <person name="Kovar C."/>
            <person name="Mata R."/>
            <person name="Mathew T."/>
            <person name="Ngo R."/>
            <person name="Nguyen L."/>
            <person name="Nguyen N."/>
            <person name="Okwuonu G."/>
            <person name="Ongeri F."/>
            <person name="Pham C."/>
            <person name="Simmons D."/>
            <person name="Wilczek-Boney K."/>
            <person name="Hale W."/>
            <person name="Jakkamsetti A."/>
            <person name="Pham P."/>
            <person name="Ruth R."/>
            <person name="San Lucas F."/>
            <person name="Warren J."/>
            <person name="Zhang J."/>
            <person name="Zhao Z."/>
            <person name="Zhou C."/>
            <person name="Zhu D."/>
            <person name="Lee S."/>
            <person name="Bess C."/>
            <person name="Blankenburg K."/>
            <person name="Forbes L."/>
            <person name="Fu Q."/>
            <person name="Gubbala S."/>
            <person name="Hirani K."/>
            <person name="Jayaseelan J.C."/>
            <person name="Lara F."/>
            <person name="Munidasa M."/>
            <person name="Palculict T."/>
            <person name="Patil S."/>
            <person name="Pu L.-L."/>
            <person name="Saada N."/>
            <person name="Tang L."/>
            <person name="Weissenberger G."/>
            <person name="Zhu Y."/>
            <person name="Hemphill L."/>
            <person name="Shang Y."/>
            <person name="Youmans B."/>
            <person name="Ayvaz T."/>
            <person name="Ross M."/>
            <person name="Santibanez J."/>
            <person name="Aqrawi P."/>
            <person name="Gross S."/>
            <person name="Joshi V."/>
            <person name="Fowler G."/>
            <person name="Nazareth L."/>
            <person name="Reid J."/>
            <person name="Worley K."/>
            <person name="Petrosino J."/>
            <person name="Highlander S."/>
            <person name="Gibbs R."/>
        </authorList>
    </citation>
    <scope>NUCLEOTIDE SEQUENCE [LARGE SCALE GENOMIC DNA]</scope>
    <source>
        <strain evidence="2">DSM 20601</strain>
    </source>
</reference>
<dbReference type="PROSITE" id="PS51688">
    <property type="entry name" value="ICA"/>
    <property type="match status" value="1"/>
</dbReference>
<dbReference type="EMBL" id="ACCR02000003">
    <property type="protein sequence ID" value="EFI84418.1"/>
    <property type="molecule type" value="Genomic_DNA"/>
</dbReference>
<dbReference type="HOGENOM" id="CLU_1068740_0_0_9"/>
<dbReference type="Proteomes" id="UP000010119">
    <property type="component" value="Unassembled WGS sequence"/>
</dbReference>
<evidence type="ECO:0000313" key="3">
    <source>
        <dbReference type="Proteomes" id="UP000010119"/>
    </source>
</evidence>
<organism evidence="2 3">
    <name type="scientific">Listeria grayi DSM 20601</name>
    <dbReference type="NCBI Taxonomy" id="525367"/>
    <lineage>
        <taxon>Bacteria</taxon>
        <taxon>Bacillati</taxon>
        <taxon>Bacillota</taxon>
        <taxon>Bacilli</taxon>
        <taxon>Bacillales</taxon>
        <taxon>Listeriaceae</taxon>
        <taxon>Listeria</taxon>
    </lineage>
</organism>
<sequence length="260" mass="28657">MKKNIRFVMYLHFRWPFSYILIWPFTTLDGNGLIISIREGDNPATFVSLDAVSSGLAFSANALEITFAGSSGSNGVNYDTYGNIVPSAQAGEWKIKDVLGNNIFTVPVSSKSSAWGYIVTPKHFQAGNMVLSKDHSISSLDGQTIYFTNTPGGARVDIACKSVQQSSLLSMKENLKTIDLDDALQAIIDTDVRQYNFKGESNTHTSFIIDDVNEEKQYYVDPHFLSATGDGRDDGSVVGYLMLAIKKLKQEIDELKAKID</sequence>
<name>D7UXL0_LISGR</name>
<accession>D7UXL0</accession>